<dbReference type="GO" id="GO:0071111">
    <property type="term" value="F:cyclic-guanylate-specific phosphodiesterase activity"/>
    <property type="evidence" value="ECO:0007669"/>
    <property type="project" value="InterPro"/>
</dbReference>
<comment type="caution">
    <text evidence="4">The sequence shown here is derived from an EMBL/GenBank/DDBJ whole genome shotgun (WGS) entry which is preliminary data.</text>
</comment>
<dbReference type="SMART" id="SM00052">
    <property type="entry name" value="EAL"/>
    <property type="match status" value="1"/>
</dbReference>
<feature type="region of interest" description="Disordered" evidence="1">
    <location>
        <begin position="582"/>
        <end position="604"/>
    </location>
</feature>
<dbReference type="InterPro" id="IPR046342">
    <property type="entry name" value="CBS_dom_sf"/>
</dbReference>
<dbReference type="InterPro" id="IPR001633">
    <property type="entry name" value="EAL_dom"/>
</dbReference>
<dbReference type="SUPFAM" id="SSF141868">
    <property type="entry name" value="EAL domain-like"/>
    <property type="match status" value="1"/>
</dbReference>
<dbReference type="InterPro" id="IPR029787">
    <property type="entry name" value="Nucleotide_cyclase"/>
</dbReference>
<reference evidence="4 5" key="1">
    <citation type="submission" date="2019-04" db="EMBL/GenBank/DDBJ databases">
        <title>Draft Whole-Genome sequence of the purple photosynthetic bacterium Rhodobacter capsulatus SP108 with an indigenous class A beta-lactamase.</title>
        <authorList>
            <person name="Robertson S."/>
            <person name="Meyer T.E."/>
            <person name="Kyndt J.A."/>
        </authorList>
    </citation>
    <scope>NUCLEOTIDE SEQUENCE [LARGE SCALE GENOMIC DNA]</scope>
    <source>
        <strain evidence="4 5">SP108</strain>
    </source>
</reference>
<dbReference type="Pfam" id="PF00563">
    <property type="entry name" value="EAL"/>
    <property type="match status" value="1"/>
</dbReference>
<dbReference type="RefSeq" id="WP_136904956.1">
    <property type="nucleotide sequence ID" value="NZ_SWJZ01000010.1"/>
</dbReference>
<evidence type="ECO:0000259" key="2">
    <source>
        <dbReference type="PROSITE" id="PS50883"/>
    </source>
</evidence>
<evidence type="ECO:0000259" key="3">
    <source>
        <dbReference type="PROSITE" id="PS50887"/>
    </source>
</evidence>
<dbReference type="SMART" id="SM00267">
    <property type="entry name" value="GGDEF"/>
    <property type="match status" value="1"/>
</dbReference>
<dbReference type="PANTHER" id="PTHR33121:SF76">
    <property type="entry name" value="SIGNALING PROTEIN"/>
    <property type="match status" value="1"/>
</dbReference>
<dbReference type="CDD" id="cd01948">
    <property type="entry name" value="EAL"/>
    <property type="match status" value="1"/>
</dbReference>
<dbReference type="AlphaFoldDB" id="A0A4U1K2F1"/>
<dbReference type="EMBL" id="SWJZ01000010">
    <property type="protein sequence ID" value="TKD25225.1"/>
    <property type="molecule type" value="Genomic_DNA"/>
</dbReference>
<feature type="domain" description="GGDEF" evidence="3">
    <location>
        <begin position="437"/>
        <end position="568"/>
    </location>
</feature>
<dbReference type="Pfam" id="PF00990">
    <property type="entry name" value="GGDEF"/>
    <property type="match status" value="1"/>
</dbReference>
<dbReference type="PROSITE" id="PS50887">
    <property type="entry name" value="GGDEF"/>
    <property type="match status" value="1"/>
</dbReference>
<dbReference type="PROSITE" id="PS50883">
    <property type="entry name" value="EAL"/>
    <property type="match status" value="1"/>
</dbReference>
<dbReference type="InterPro" id="IPR000160">
    <property type="entry name" value="GGDEF_dom"/>
</dbReference>
<proteinExistence type="predicted"/>
<dbReference type="Gene3D" id="3.30.70.270">
    <property type="match status" value="1"/>
</dbReference>
<dbReference type="PANTHER" id="PTHR33121">
    <property type="entry name" value="CYCLIC DI-GMP PHOSPHODIESTERASE PDEF"/>
    <property type="match status" value="1"/>
</dbReference>
<dbReference type="SUPFAM" id="SSF54631">
    <property type="entry name" value="CBS-domain pair"/>
    <property type="match status" value="1"/>
</dbReference>
<dbReference type="Proteomes" id="UP000310597">
    <property type="component" value="Unassembled WGS sequence"/>
</dbReference>
<gene>
    <name evidence="4" type="ORF">FBT96_03405</name>
</gene>
<feature type="domain" description="EAL" evidence="2">
    <location>
        <begin position="10"/>
        <end position="261"/>
    </location>
</feature>
<dbReference type="InterPro" id="IPR043128">
    <property type="entry name" value="Rev_trsase/Diguanyl_cyclase"/>
</dbReference>
<organism evidence="4 5">
    <name type="scientific">Rhodobacter capsulatus</name>
    <name type="common">Rhodopseudomonas capsulata</name>
    <dbReference type="NCBI Taxonomy" id="1061"/>
    <lineage>
        <taxon>Bacteria</taxon>
        <taxon>Pseudomonadati</taxon>
        <taxon>Pseudomonadota</taxon>
        <taxon>Alphaproteobacteria</taxon>
        <taxon>Rhodobacterales</taxon>
        <taxon>Rhodobacter group</taxon>
        <taxon>Rhodobacter</taxon>
    </lineage>
</organism>
<sequence length="604" mass="66048">MGGELPIWLHNFDSEQFLRALEQQLAVALQPIVDASTGSVVAHEALMRGFDDLGFPNPGALLDSAAERKRLFEADCCVISKAMIGRAHLCPAEAGHLFLNLDGRNLGQWRSLRTFLELRCEQLGLGPHDLCIELSEAHQPLEPEAFEEAVRGLRAAGFQIAIDDFGTGVSGMQMLYQAAPDFIKIDKFFIKSMPSDAKKRLLVGSIVDLAHTLGSRVIAEGVETIEQLICCRDANCDLVQGYLIARPAVDPSELESGYADRINAGAAPVETSDGLMVDKFIEDVPTLQEDTLLAVFFDQLTRYPGRNVYPVLGHDGLPRGAVRESDVKQLLHSPFGRDLARNRSIGMTIRDFIRPIPTLESTSPIAQRLDLIADRAEDGVVVTNALRYRGYMSSGALLKLANEVRLQQATAQNPLTRLPGNSAIAGFLERCMTHVAAPRLVAYIDIDHFKPFNDRYGFEMGDRAILILASILKSLERDHAAFAGHIGGDDFFLGADGPACRPLARILETIGERFGHVAESLYSPEDRAAGFIEGRARDGTLTRFPLLSCTVAALRLEPGYRPQATLELTTRLTKLKSLARERQASLQMETRGPAPDPALAGALS</sequence>
<dbReference type="InterPro" id="IPR035919">
    <property type="entry name" value="EAL_sf"/>
</dbReference>
<name>A0A4U1K2F1_RHOCA</name>
<protein>
    <submittedName>
        <fullName evidence="4">EAL domain-containing protein</fullName>
    </submittedName>
</protein>
<evidence type="ECO:0000313" key="5">
    <source>
        <dbReference type="Proteomes" id="UP000310597"/>
    </source>
</evidence>
<dbReference type="SUPFAM" id="SSF55073">
    <property type="entry name" value="Nucleotide cyclase"/>
    <property type="match status" value="1"/>
</dbReference>
<dbReference type="InterPro" id="IPR050706">
    <property type="entry name" value="Cyclic-di-GMP_PDE-like"/>
</dbReference>
<dbReference type="Gene3D" id="3.20.20.450">
    <property type="entry name" value="EAL domain"/>
    <property type="match status" value="1"/>
</dbReference>
<evidence type="ECO:0000313" key="4">
    <source>
        <dbReference type="EMBL" id="TKD25225.1"/>
    </source>
</evidence>
<accession>A0A4U1K2F1</accession>
<dbReference type="OrthoDB" id="1673646at2"/>
<evidence type="ECO:0000256" key="1">
    <source>
        <dbReference type="SAM" id="MobiDB-lite"/>
    </source>
</evidence>
<dbReference type="NCBIfam" id="TIGR00254">
    <property type="entry name" value="GGDEF"/>
    <property type="match status" value="1"/>
</dbReference>